<proteinExistence type="predicted"/>
<evidence type="ECO:0000313" key="2">
    <source>
        <dbReference type="EMBL" id="VDM35762.1"/>
    </source>
</evidence>
<organism evidence="2 3">
    <name type="scientific">Hydatigena taeniaeformis</name>
    <name type="common">Feline tapeworm</name>
    <name type="synonym">Taenia taeniaeformis</name>
    <dbReference type="NCBI Taxonomy" id="6205"/>
    <lineage>
        <taxon>Eukaryota</taxon>
        <taxon>Metazoa</taxon>
        <taxon>Spiralia</taxon>
        <taxon>Lophotrochozoa</taxon>
        <taxon>Platyhelminthes</taxon>
        <taxon>Cestoda</taxon>
        <taxon>Eucestoda</taxon>
        <taxon>Cyclophyllidea</taxon>
        <taxon>Taeniidae</taxon>
        <taxon>Hydatigera</taxon>
    </lineage>
</organism>
<dbReference type="AlphaFoldDB" id="A0A3P7HM36"/>
<feature type="compositionally biased region" description="Basic residues" evidence="1">
    <location>
        <begin position="9"/>
        <end position="26"/>
    </location>
</feature>
<name>A0A3P7HM36_HYDTA</name>
<dbReference type="Proteomes" id="UP000274429">
    <property type="component" value="Unassembled WGS sequence"/>
</dbReference>
<keyword evidence="3" id="KW-1185">Reference proteome</keyword>
<protein>
    <submittedName>
        <fullName evidence="2">Uncharacterized protein</fullName>
    </submittedName>
</protein>
<evidence type="ECO:0000256" key="1">
    <source>
        <dbReference type="SAM" id="MobiDB-lite"/>
    </source>
</evidence>
<dbReference type="EMBL" id="UYWX01022235">
    <property type="protein sequence ID" value="VDM35762.1"/>
    <property type="molecule type" value="Genomic_DNA"/>
</dbReference>
<gene>
    <name evidence="2" type="ORF">TTAC_LOCUS10782</name>
</gene>
<reference evidence="2 3" key="1">
    <citation type="submission" date="2018-11" db="EMBL/GenBank/DDBJ databases">
        <authorList>
            <consortium name="Pathogen Informatics"/>
        </authorList>
    </citation>
    <scope>NUCLEOTIDE SEQUENCE [LARGE SCALE GENOMIC DNA]</scope>
</reference>
<feature type="region of interest" description="Disordered" evidence="1">
    <location>
        <begin position="1"/>
        <end position="34"/>
    </location>
</feature>
<evidence type="ECO:0000313" key="3">
    <source>
        <dbReference type="Proteomes" id="UP000274429"/>
    </source>
</evidence>
<sequence length="34" mass="4125">MIEREQRSVRHFSSRSKQLDKRRHKTVAMSNVEP</sequence>
<accession>A0A3P7HM36</accession>